<name>A0AAW1QTS9_9CHLO</name>
<gene>
    <name evidence="2" type="ORF">WJX74_005757</name>
</gene>
<feature type="compositionally biased region" description="Basic and acidic residues" evidence="1">
    <location>
        <begin position="57"/>
        <end position="73"/>
    </location>
</feature>
<feature type="region of interest" description="Disordered" evidence="1">
    <location>
        <begin position="1"/>
        <end position="91"/>
    </location>
</feature>
<dbReference type="AlphaFoldDB" id="A0AAW1QTS9"/>
<evidence type="ECO:0000313" key="3">
    <source>
        <dbReference type="Proteomes" id="UP001438707"/>
    </source>
</evidence>
<dbReference type="Proteomes" id="UP001438707">
    <property type="component" value="Unassembled WGS sequence"/>
</dbReference>
<evidence type="ECO:0000313" key="2">
    <source>
        <dbReference type="EMBL" id="KAK9824913.1"/>
    </source>
</evidence>
<comment type="caution">
    <text evidence="2">The sequence shown here is derived from an EMBL/GenBank/DDBJ whole genome shotgun (WGS) entry which is preliminary data.</text>
</comment>
<feature type="compositionally biased region" description="Polar residues" evidence="1">
    <location>
        <begin position="27"/>
        <end position="46"/>
    </location>
</feature>
<proteinExistence type="predicted"/>
<accession>A0AAW1QTS9</accession>
<dbReference type="EMBL" id="JALJOS010000027">
    <property type="protein sequence ID" value="KAK9824913.1"/>
    <property type="molecule type" value="Genomic_DNA"/>
</dbReference>
<feature type="compositionally biased region" description="Basic and acidic residues" evidence="1">
    <location>
        <begin position="82"/>
        <end position="91"/>
    </location>
</feature>
<keyword evidence="3" id="KW-1185">Reference proteome</keyword>
<reference evidence="2 3" key="1">
    <citation type="journal article" date="2024" name="Nat. Commun.">
        <title>Phylogenomics reveals the evolutionary origins of lichenization in chlorophyte algae.</title>
        <authorList>
            <person name="Puginier C."/>
            <person name="Libourel C."/>
            <person name="Otte J."/>
            <person name="Skaloud P."/>
            <person name="Haon M."/>
            <person name="Grisel S."/>
            <person name="Petersen M."/>
            <person name="Berrin J.G."/>
            <person name="Delaux P.M."/>
            <person name="Dal Grande F."/>
            <person name="Keller J."/>
        </authorList>
    </citation>
    <scope>NUCLEOTIDE SEQUENCE [LARGE SCALE GENOMIC DNA]</scope>
    <source>
        <strain evidence="2 3">SAG 2145</strain>
    </source>
</reference>
<organism evidence="2 3">
    <name type="scientific">Apatococcus lobatus</name>
    <dbReference type="NCBI Taxonomy" id="904363"/>
    <lineage>
        <taxon>Eukaryota</taxon>
        <taxon>Viridiplantae</taxon>
        <taxon>Chlorophyta</taxon>
        <taxon>core chlorophytes</taxon>
        <taxon>Trebouxiophyceae</taxon>
        <taxon>Chlorellales</taxon>
        <taxon>Chlorellaceae</taxon>
        <taxon>Apatococcus</taxon>
    </lineage>
</organism>
<evidence type="ECO:0000256" key="1">
    <source>
        <dbReference type="SAM" id="MobiDB-lite"/>
    </source>
</evidence>
<sequence>MLDPAQSPLQSVADSACQEDLEPRPTSPDSQPSLHWRHSQITTQPDGSGLQPSLDAETQKVVDRAKTMSDKNRAAQKRYRDRQRDKLESYKRQVEELTEQVQRLTAEKESRAPAAIVHCGPQRAPQHVLQIEEPGSLPLSSDRKPVRPQCSGCSGSQPLDLNNPAAVCRGMVDLGKSLASRLPESRHLANLLKDRGDDFEGTSQALALIWQAYISEIVWHLTRGGADSSSPYHSDLIKLCGILRVAKRSAMEKNPLLVRWIQFRLRHVSPPCDYVRVLDALYLTAPQLGGVLRAQQALRASLGAIAKTRRECVQPLLAPVADGSEVQLAEYHLRHHHACQSSQALFAEENTCFITFVDGMYQALGLVTIARLYAETSSFDFLTLAAAVEKTLTSPSATLQPNREAQQQPSVQLPVKLHPFVQLPIQQQPLPQLPMKVHPSLQLPQQLPVEIHPSVSNFVEALPEFGRLSPSRSTQLFGLDFLRDATIASGLGAGV</sequence>
<evidence type="ECO:0008006" key="4">
    <source>
        <dbReference type="Google" id="ProtNLM"/>
    </source>
</evidence>
<protein>
    <recommendedName>
        <fullName evidence="4">BZIP domain-containing protein</fullName>
    </recommendedName>
</protein>
<dbReference type="CDD" id="cd14686">
    <property type="entry name" value="bZIP"/>
    <property type="match status" value="1"/>
</dbReference>